<evidence type="ECO:0000313" key="4">
    <source>
        <dbReference type="Proteomes" id="UP001595816"/>
    </source>
</evidence>
<evidence type="ECO:0000259" key="2">
    <source>
        <dbReference type="Pfam" id="PF12770"/>
    </source>
</evidence>
<dbReference type="Proteomes" id="UP001595816">
    <property type="component" value="Unassembled WGS sequence"/>
</dbReference>
<protein>
    <submittedName>
        <fullName evidence="3">CHAT domain-containing protein</fullName>
    </submittedName>
</protein>
<feature type="compositionally biased region" description="Polar residues" evidence="1">
    <location>
        <begin position="458"/>
        <end position="467"/>
    </location>
</feature>
<organism evidence="3 4">
    <name type="scientific">Hamadaea flava</name>
    <dbReference type="NCBI Taxonomy" id="1742688"/>
    <lineage>
        <taxon>Bacteria</taxon>
        <taxon>Bacillati</taxon>
        <taxon>Actinomycetota</taxon>
        <taxon>Actinomycetes</taxon>
        <taxon>Micromonosporales</taxon>
        <taxon>Micromonosporaceae</taxon>
        <taxon>Hamadaea</taxon>
    </lineage>
</organism>
<gene>
    <name evidence="3" type="ORF">ACFOZ4_13560</name>
</gene>
<dbReference type="EMBL" id="JBHSAY010000006">
    <property type="protein sequence ID" value="MFC4131633.1"/>
    <property type="molecule type" value="Genomic_DNA"/>
</dbReference>
<feature type="region of interest" description="Disordered" evidence="1">
    <location>
        <begin position="413"/>
        <end position="467"/>
    </location>
</feature>
<proteinExistence type="predicted"/>
<dbReference type="Pfam" id="PF12770">
    <property type="entry name" value="CHAT"/>
    <property type="match status" value="1"/>
</dbReference>
<dbReference type="InterPro" id="IPR024983">
    <property type="entry name" value="CHAT_dom"/>
</dbReference>
<evidence type="ECO:0000313" key="3">
    <source>
        <dbReference type="EMBL" id="MFC4131633.1"/>
    </source>
</evidence>
<keyword evidence="4" id="KW-1185">Reference proteome</keyword>
<dbReference type="RefSeq" id="WP_253755327.1">
    <property type="nucleotide sequence ID" value="NZ_JAMZDZ010000001.1"/>
</dbReference>
<feature type="domain" description="CHAT" evidence="2">
    <location>
        <begin position="118"/>
        <end position="375"/>
    </location>
</feature>
<name>A0ABV8LME0_9ACTN</name>
<comment type="caution">
    <text evidence="3">The sequence shown here is derived from an EMBL/GenBank/DDBJ whole genome shotgun (WGS) entry which is preliminary data.</text>
</comment>
<sequence length="467" mass="51833">MTDLAVEEFAIQVGNRRVQAEWRRGGYSQSVVGELEIDDLRWRTVEVFVDLLRSNRLINVHELKLLGEHLFVTLFGSRRDDNGPGALLRRAIKGDPYADNGQRRLLRVVLEMGSGAERLASWPWEYLYVPLDREDPDTGFFLGESTNFMLTRKLPLAVSARMIQVRPPLRVLFVVLAPNDVTETDIEYEAVLETLMELRDLGGEARIDLRVLTQNHAHDGRSFPANEELPVQTTWRSFLNTVEQFDPQVVHVISHGRYVDGADGRPRGQMAFPDENNKALWIDDRDLANQLSLSASGLRLVFLQACESAATSASGYHVISGLAQSLAQKNIPAVIAMHYQVQLRLANQFARAFYQALVDRRPIEVAMHHARRELYLSGMMGESQQRAGFGLPVLYLRESGPLLTPALLPVSASAGGSGPRVAEPSGPPGESPGSQQATAPPWEQSGRPVIDNFPGSGRWSTGEQPLA</sequence>
<accession>A0ABV8LME0</accession>
<evidence type="ECO:0000256" key="1">
    <source>
        <dbReference type="SAM" id="MobiDB-lite"/>
    </source>
</evidence>
<reference evidence="4" key="1">
    <citation type="journal article" date="2019" name="Int. J. Syst. Evol. Microbiol.">
        <title>The Global Catalogue of Microorganisms (GCM) 10K type strain sequencing project: providing services to taxonomists for standard genome sequencing and annotation.</title>
        <authorList>
            <consortium name="The Broad Institute Genomics Platform"/>
            <consortium name="The Broad Institute Genome Sequencing Center for Infectious Disease"/>
            <person name="Wu L."/>
            <person name="Ma J."/>
        </authorList>
    </citation>
    <scope>NUCLEOTIDE SEQUENCE [LARGE SCALE GENOMIC DNA]</scope>
    <source>
        <strain evidence="4">CGMCC 4.7289</strain>
    </source>
</reference>